<evidence type="ECO:0000313" key="4">
    <source>
        <dbReference type="Proteomes" id="UP000318313"/>
    </source>
</evidence>
<dbReference type="Pfam" id="PF12146">
    <property type="entry name" value="Hydrolase_4"/>
    <property type="match status" value="1"/>
</dbReference>
<feature type="domain" description="Serine aminopeptidase S33" evidence="2">
    <location>
        <begin position="80"/>
        <end position="223"/>
    </location>
</feature>
<keyword evidence="4" id="KW-1185">Reference proteome</keyword>
<sequence length="360" mass="40782">MSWLFWCTLIVIAVELVIQYCIMRAAYPVLFAPMPDRFNLAGTLTTLPENDETIEVKSVSFPTSNGLILRGFLATPEGRDPHRLVLFCHPFKSTGKIALFQCRGLLDAGFAVFSFDFRNHGESDTDPRYHSIHWLSNHEISDVEAALQFIRQQPELSQLPLGLLGMSRGAGAALAVASQTPEIQFVACEGAFLNEELFLDHAIRWGERFLPRLFIQLVPTAEVIRAFRIMIWYSQRRQGCRYLNLKSYLSSLKKRELLFLVGEKDQSVIPRMSELIVQKIRHSKTKVCLLPNAIHNAGRFTQPKQFDASLVDFFLQMPLKLSEQQETPTQIKLSSQAEAEFASGNISHPDPASPFRKRSA</sequence>
<gene>
    <name evidence="3" type="ORF">Enr17x_55580</name>
</gene>
<organism evidence="3 4">
    <name type="scientific">Gimesia fumaroli</name>
    <dbReference type="NCBI Taxonomy" id="2527976"/>
    <lineage>
        <taxon>Bacteria</taxon>
        <taxon>Pseudomonadati</taxon>
        <taxon>Planctomycetota</taxon>
        <taxon>Planctomycetia</taxon>
        <taxon>Planctomycetales</taxon>
        <taxon>Planctomycetaceae</taxon>
        <taxon>Gimesia</taxon>
    </lineage>
</organism>
<accession>A0A518IK56</accession>
<dbReference type="Gene3D" id="3.40.50.1820">
    <property type="entry name" value="alpha/beta hydrolase"/>
    <property type="match status" value="1"/>
</dbReference>
<proteinExistence type="predicted"/>
<feature type="compositionally biased region" description="Polar residues" evidence="1">
    <location>
        <begin position="326"/>
        <end position="337"/>
    </location>
</feature>
<reference evidence="3 4" key="1">
    <citation type="submission" date="2019-03" db="EMBL/GenBank/DDBJ databases">
        <title>Deep-cultivation of Planctomycetes and their phenomic and genomic characterization uncovers novel biology.</title>
        <authorList>
            <person name="Wiegand S."/>
            <person name="Jogler M."/>
            <person name="Boedeker C."/>
            <person name="Pinto D."/>
            <person name="Vollmers J."/>
            <person name="Rivas-Marin E."/>
            <person name="Kohn T."/>
            <person name="Peeters S.H."/>
            <person name="Heuer A."/>
            <person name="Rast P."/>
            <person name="Oberbeckmann S."/>
            <person name="Bunk B."/>
            <person name="Jeske O."/>
            <person name="Meyerdierks A."/>
            <person name="Storesund J.E."/>
            <person name="Kallscheuer N."/>
            <person name="Luecker S."/>
            <person name="Lage O.M."/>
            <person name="Pohl T."/>
            <person name="Merkel B.J."/>
            <person name="Hornburger P."/>
            <person name="Mueller R.-W."/>
            <person name="Bruemmer F."/>
            <person name="Labrenz M."/>
            <person name="Spormann A.M."/>
            <person name="Op den Camp H."/>
            <person name="Overmann J."/>
            <person name="Amann R."/>
            <person name="Jetten M.S.M."/>
            <person name="Mascher T."/>
            <person name="Medema M.H."/>
            <person name="Devos D.P."/>
            <person name="Kaster A.-K."/>
            <person name="Ovreas L."/>
            <person name="Rohde M."/>
            <person name="Galperin M.Y."/>
            <person name="Jogler C."/>
        </authorList>
    </citation>
    <scope>NUCLEOTIDE SEQUENCE [LARGE SCALE GENOMIC DNA]</scope>
    <source>
        <strain evidence="3 4">Enr17</strain>
    </source>
</reference>
<dbReference type="PANTHER" id="PTHR43358">
    <property type="entry name" value="ALPHA/BETA-HYDROLASE"/>
    <property type="match status" value="1"/>
</dbReference>
<dbReference type="PANTHER" id="PTHR43358:SF4">
    <property type="entry name" value="ALPHA_BETA HYDROLASE FOLD-1 DOMAIN-CONTAINING PROTEIN"/>
    <property type="match status" value="1"/>
</dbReference>
<dbReference type="AlphaFoldDB" id="A0A518IK56"/>
<dbReference type="SUPFAM" id="SSF53474">
    <property type="entry name" value="alpha/beta-Hydrolases"/>
    <property type="match status" value="1"/>
</dbReference>
<evidence type="ECO:0000313" key="3">
    <source>
        <dbReference type="EMBL" id="QDV53483.1"/>
    </source>
</evidence>
<dbReference type="RefSeq" id="WP_198000824.1">
    <property type="nucleotide sequence ID" value="NZ_CP037452.1"/>
</dbReference>
<evidence type="ECO:0000259" key="2">
    <source>
        <dbReference type="Pfam" id="PF12146"/>
    </source>
</evidence>
<dbReference type="Proteomes" id="UP000318313">
    <property type="component" value="Chromosome"/>
</dbReference>
<name>A0A518IK56_9PLAN</name>
<dbReference type="InterPro" id="IPR052920">
    <property type="entry name" value="DNA-binding_regulatory"/>
</dbReference>
<evidence type="ECO:0000256" key="1">
    <source>
        <dbReference type="SAM" id="MobiDB-lite"/>
    </source>
</evidence>
<feature type="region of interest" description="Disordered" evidence="1">
    <location>
        <begin position="326"/>
        <end position="360"/>
    </location>
</feature>
<protein>
    <submittedName>
        <fullName evidence="3">Esterase</fullName>
    </submittedName>
</protein>
<dbReference type="InterPro" id="IPR022742">
    <property type="entry name" value="Hydrolase_4"/>
</dbReference>
<dbReference type="EMBL" id="CP037452">
    <property type="protein sequence ID" value="QDV53483.1"/>
    <property type="molecule type" value="Genomic_DNA"/>
</dbReference>
<dbReference type="InterPro" id="IPR029058">
    <property type="entry name" value="AB_hydrolase_fold"/>
</dbReference>
<dbReference type="KEGG" id="gfm:Enr17x_55580"/>